<evidence type="ECO:0000313" key="2">
    <source>
        <dbReference type="EMBL" id="GJJ05970.1"/>
    </source>
</evidence>
<keyword evidence="3" id="KW-1185">Reference proteome</keyword>
<gene>
    <name evidence="2" type="ORF">Clacol_000157</name>
</gene>
<reference evidence="2" key="1">
    <citation type="submission" date="2021-10" db="EMBL/GenBank/DDBJ databases">
        <title>De novo Genome Assembly of Clathrus columnatus (Basidiomycota, Fungi) Using Illumina and Nanopore Sequence Data.</title>
        <authorList>
            <person name="Ogiso-Tanaka E."/>
            <person name="Itagaki H."/>
            <person name="Hosoya T."/>
            <person name="Hosaka K."/>
        </authorList>
    </citation>
    <scope>NUCLEOTIDE SEQUENCE</scope>
    <source>
        <strain evidence="2">MO-923</strain>
    </source>
</reference>
<feature type="region of interest" description="Disordered" evidence="1">
    <location>
        <begin position="242"/>
        <end position="291"/>
    </location>
</feature>
<comment type="caution">
    <text evidence="2">The sequence shown here is derived from an EMBL/GenBank/DDBJ whole genome shotgun (WGS) entry which is preliminary data.</text>
</comment>
<protein>
    <recommendedName>
        <fullName evidence="4">C2H2-type domain-containing protein</fullName>
    </recommendedName>
</protein>
<evidence type="ECO:0000313" key="3">
    <source>
        <dbReference type="Proteomes" id="UP001050691"/>
    </source>
</evidence>
<dbReference type="Proteomes" id="UP001050691">
    <property type="component" value="Unassembled WGS sequence"/>
</dbReference>
<dbReference type="EMBL" id="BPWL01000001">
    <property type="protein sequence ID" value="GJJ05970.1"/>
    <property type="molecule type" value="Genomic_DNA"/>
</dbReference>
<proteinExistence type="predicted"/>
<feature type="region of interest" description="Disordered" evidence="1">
    <location>
        <begin position="1"/>
        <end position="22"/>
    </location>
</feature>
<evidence type="ECO:0000256" key="1">
    <source>
        <dbReference type="SAM" id="MobiDB-lite"/>
    </source>
</evidence>
<organism evidence="2 3">
    <name type="scientific">Clathrus columnatus</name>
    <dbReference type="NCBI Taxonomy" id="1419009"/>
    <lineage>
        <taxon>Eukaryota</taxon>
        <taxon>Fungi</taxon>
        <taxon>Dikarya</taxon>
        <taxon>Basidiomycota</taxon>
        <taxon>Agaricomycotina</taxon>
        <taxon>Agaricomycetes</taxon>
        <taxon>Phallomycetidae</taxon>
        <taxon>Phallales</taxon>
        <taxon>Clathraceae</taxon>
        <taxon>Clathrus</taxon>
    </lineage>
</organism>
<sequence length="417" mass="45987">MSSSSTSNSKNQSSSLPSASSSNGWNGVPQLYFSNVLEQAHNTQQTAFHSHFTPQTEDSSSLSSLWSLNDAAAVGTGMMYDSSADAISAGSSRDQERFLSEGWMTNQSFSTTNATGGFDLFNVPSIDNGGDGSSFDAQCPPADNVHNGVFFENQYLPDFDFDFANIRQNNAPTGLSTPNVNVALMNLAQDNFVSNPGFGQRSNESPKLISMTGYAVQAAIPNFPMPSTSEVLNGDRTCTQWPHGQMEGSENVDPTIQSPPGPPLSTSYPPMEHDENKEVTSPPSITEQKEVPQKILPSSSLYAVESGKYICRYKGPAQPEGCSIKSREVRYLCRHLRIHALRESRMGIPQEDWVAWNGMPEELLYLRVSCPFQKEADRGKCRYYRENGTVWTVKSLDRWEKVMDRHKEEYHDPGGGS</sequence>
<dbReference type="AlphaFoldDB" id="A0AAV4ZWP6"/>
<evidence type="ECO:0008006" key="4">
    <source>
        <dbReference type="Google" id="ProtNLM"/>
    </source>
</evidence>
<accession>A0AAV4ZWP6</accession>
<name>A0AAV4ZWP6_9AGAM</name>